<dbReference type="STRING" id="50990.A0A4Y7Q965"/>
<feature type="domain" description="LYC1 C-terminal" evidence="1">
    <location>
        <begin position="200"/>
        <end position="379"/>
    </location>
</feature>
<dbReference type="InterPro" id="IPR055100">
    <property type="entry name" value="GNAT_LYC1-like"/>
</dbReference>
<dbReference type="AlphaFoldDB" id="A0A4Y7Q965"/>
<evidence type="ECO:0000313" key="3">
    <source>
        <dbReference type="Proteomes" id="UP000294933"/>
    </source>
</evidence>
<dbReference type="PANTHER" id="PTHR34815">
    <property type="entry name" value="LYSINE ACETYLTRANSFERASE"/>
    <property type="match status" value="1"/>
</dbReference>
<accession>A0A4Y7Q965</accession>
<evidence type="ECO:0000313" key="2">
    <source>
        <dbReference type="EMBL" id="TDL23748.1"/>
    </source>
</evidence>
<name>A0A4Y7Q965_9AGAM</name>
<keyword evidence="3" id="KW-1185">Reference proteome</keyword>
<evidence type="ECO:0000259" key="1">
    <source>
        <dbReference type="Pfam" id="PF22998"/>
    </source>
</evidence>
<gene>
    <name evidence="2" type="ORF">BD410DRAFT_148606</name>
</gene>
<dbReference type="OrthoDB" id="2020070at2759"/>
<dbReference type="Proteomes" id="UP000294933">
    <property type="component" value="Unassembled WGS sequence"/>
</dbReference>
<dbReference type="InterPro" id="IPR053013">
    <property type="entry name" value="LAT"/>
</dbReference>
<dbReference type="PANTHER" id="PTHR34815:SF2">
    <property type="entry name" value="N-ACETYLTRANSFERASE DOMAIN-CONTAINING PROTEIN"/>
    <property type="match status" value="1"/>
</dbReference>
<organism evidence="2 3">
    <name type="scientific">Rickenella mellea</name>
    <dbReference type="NCBI Taxonomy" id="50990"/>
    <lineage>
        <taxon>Eukaryota</taxon>
        <taxon>Fungi</taxon>
        <taxon>Dikarya</taxon>
        <taxon>Basidiomycota</taxon>
        <taxon>Agaricomycotina</taxon>
        <taxon>Agaricomycetes</taxon>
        <taxon>Hymenochaetales</taxon>
        <taxon>Rickenellaceae</taxon>
        <taxon>Rickenella</taxon>
    </lineage>
</organism>
<dbReference type="Pfam" id="PF22998">
    <property type="entry name" value="GNAT_LYC1-like"/>
    <property type="match status" value="1"/>
</dbReference>
<reference evidence="2 3" key="1">
    <citation type="submission" date="2018-06" db="EMBL/GenBank/DDBJ databases">
        <title>A transcriptomic atlas of mushroom development highlights an independent origin of complex multicellularity.</title>
        <authorList>
            <consortium name="DOE Joint Genome Institute"/>
            <person name="Krizsan K."/>
            <person name="Almasi E."/>
            <person name="Merenyi Z."/>
            <person name="Sahu N."/>
            <person name="Viragh M."/>
            <person name="Koszo T."/>
            <person name="Mondo S."/>
            <person name="Kiss B."/>
            <person name="Balint B."/>
            <person name="Kues U."/>
            <person name="Barry K."/>
            <person name="Hegedus J.C."/>
            <person name="Henrissat B."/>
            <person name="Johnson J."/>
            <person name="Lipzen A."/>
            <person name="Ohm R."/>
            <person name="Nagy I."/>
            <person name="Pangilinan J."/>
            <person name="Yan J."/>
            <person name="Xiong Y."/>
            <person name="Grigoriev I.V."/>
            <person name="Hibbett D.S."/>
            <person name="Nagy L.G."/>
        </authorList>
    </citation>
    <scope>NUCLEOTIDE SEQUENCE [LARGE SCALE GENOMIC DNA]</scope>
    <source>
        <strain evidence="2 3">SZMC22713</strain>
    </source>
</reference>
<protein>
    <recommendedName>
        <fullName evidence="1">LYC1 C-terminal domain-containing protein</fullName>
    </recommendedName>
</protein>
<sequence>MSDLALLSLFVATPEQILASRKRTFPHWGRGLTENQYLARDAYLDIQEHALDGKMTTWVLAPRADPTTLDFKCACETYRRKALVRKEGSLSPEERISYGVASVFTPPAKRKNGYAHHMMSLLHWVLAPRDALSPFPASWGQPPPEVPGFGNASFSTLYSDVGEFYKIAGPAGADGGWVIRDPVATIWQVPKTNTPTILSGEGLRWLDEDGVEDIWKKDAELMQLDMTSSTSSKNLFTLLPHEGVGAFLIRRATFYLTGQPYKLPSKWGVCLSTPGASDMPQFTTWTLDVGSTPTTLIFTRLRATPTSFLLFLDAIFEAARECGAERVEVWNLPKELEEYAHSQGGKTAIRDEHLNAFKWYGPERDEDIEWLFNEKFCWC</sequence>
<proteinExistence type="predicted"/>
<dbReference type="VEuPathDB" id="FungiDB:BD410DRAFT_148606"/>
<dbReference type="EMBL" id="ML170169">
    <property type="protein sequence ID" value="TDL23748.1"/>
    <property type="molecule type" value="Genomic_DNA"/>
</dbReference>